<dbReference type="Proteomes" id="UP000091857">
    <property type="component" value="Chromosome 9"/>
</dbReference>
<dbReference type="NCBIfam" id="TIGR00756">
    <property type="entry name" value="PPR"/>
    <property type="match status" value="3"/>
</dbReference>
<dbReference type="PANTHER" id="PTHR45717:SF28">
    <property type="entry name" value="PENTACOTRIPEPTIDE-REPEAT REGION OF PRORP DOMAIN-CONTAINING PROTEIN"/>
    <property type="match status" value="1"/>
</dbReference>
<dbReference type="Gramene" id="Manes.09G041100.1.v8.1">
    <property type="protein sequence ID" value="Manes.09G041100.1.v8.1.CDS"/>
    <property type="gene ID" value="Manes.09G041100.v8.1"/>
</dbReference>
<feature type="repeat" description="PPR" evidence="3">
    <location>
        <begin position="354"/>
        <end position="388"/>
    </location>
</feature>
<evidence type="ECO:0000256" key="2">
    <source>
        <dbReference type="ARBA" id="ARBA00022737"/>
    </source>
</evidence>
<evidence type="ECO:0000313" key="5">
    <source>
        <dbReference type="Proteomes" id="UP000091857"/>
    </source>
</evidence>
<dbReference type="InterPro" id="IPR011990">
    <property type="entry name" value="TPR-like_helical_dom_sf"/>
</dbReference>
<feature type="repeat" description="PPR" evidence="3">
    <location>
        <begin position="178"/>
        <end position="212"/>
    </location>
</feature>
<feature type="repeat" description="PPR" evidence="3">
    <location>
        <begin position="143"/>
        <end position="177"/>
    </location>
</feature>
<organism evidence="4 5">
    <name type="scientific">Manihot esculenta</name>
    <name type="common">Cassava</name>
    <name type="synonym">Jatropha manihot</name>
    <dbReference type="NCBI Taxonomy" id="3983"/>
    <lineage>
        <taxon>Eukaryota</taxon>
        <taxon>Viridiplantae</taxon>
        <taxon>Streptophyta</taxon>
        <taxon>Embryophyta</taxon>
        <taxon>Tracheophyta</taxon>
        <taxon>Spermatophyta</taxon>
        <taxon>Magnoliopsida</taxon>
        <taxon>eudicotyledons</taxon>
        <taxon>Gunneridae</taxon>
        <taxon>Pentapetalae</taxon>
        <taxon>rosids</taxon>
        <taxon>fabids</taxon>
        <taxon>Malpighiales</taxon>
        <taxon>Euphorbiaceae</taxon>
        <taxon>Crotonoideae</taxon>
        <taxon>Manihoteae</taxon>
        <taxon>Manihot</taxon>
    </lineage>
</organism>
<protein>
    <recommendedName>
        <fullName evidence="6">Pentacotripeptide-repeat region of PRORP domain-containing protein</fullName>
    </recommendedName>
</protein>
<dbReference type="Pfam" id="PF01535">
    <property type="entry name" value="PPR"/>
    <property type="match status" value="4"/>
</dbReference>
<dbReference type="SUPFAM" id="SSF48452">
    <property type="entry name" value="TPR-like"/>
    <property type="match status" value="1"/>
</dbReference>
<dbReference type="STRING" id="3983.A0A2C9V905"/>
<proteinExistence type="inferred from homology"/>
<dbReference type="GO" id="GO:0003729">
    <property type="term" value="F:mRNA binding"/>
    <property type="evidence" value="ECO:0007669"/>
    <property type="project" value="UniProtKB-ARBA"/>
</dbReference>
<sequence>MNFARLFTGLGSRKLLAFSFHSTTPMPMPARHTFGRAGNDPMSELYRRITPIGDPQVSIVPILDQWVQEGRPISKDQLRIFIKEFRYYKRFHHALEISLWMTDKRYCPLTSVDSALRLDLISLVHGNEEAEKFFNNIPQKIRGVEVYSTRVNCYARAKSVEKAEAVLQKMSDLGFARETVTYNVMLNLYYQTGNREKFDALIHEMEENGIAYDRFTLGIQLSAYAAVSDIEGMEKIITKMESGNGVVLDWIIYSNAANAYTKAGLLDKALEMLKKCEGLVSSKKRSRAYDSLLTQYAAIGKKDEVLRIWELYKKKEKIYNRGYSCIMSSLLKFDDIESAEKIFEEWESQHLQYDVRVPNFLIAAYSRKGDMERAESLLKRIVSKGRKPDYFSWFNLAEGYLKNNQTSNAFEMMKKAILACGPGWKPTSESLASFLEHLKGKGDFDKAEEFLKLLVDKDIISLDVQERLLNCVKANESSLV</sequence>
<evidence type="ECO:0000313" key="4">
    <source>
        <dbReference type="EMBL" id="OAY40680.1"/>
    </source>
</evidence>
<evidence type="ECO:0008006" key="6">
    <source>
        <dbReference type="Google" id="ProtNLM"/>
    </source>
</evidence>
<dbReference type="EMBL" id="CM004395">
    <property type="protein sequence ID" value="OAY40680.1"/>
    <property type="molecule type" value="Genomic_DNA"/>
</dbReference>
<dbReference type="InterPro" id="IPR002885">
    <property type="entry name" value="PPR_rpt"/>
</dbReference>
<comment type="similarity">
    <text evidence="1">Belongs to the PPR family. P subfamily.</text>
</comment>
<dbReference type="PROSITE" id="PS51375">
    <property type="entry name" value="PPR"/>
    <property type="match status" value="3"/>
</dbReference>
<dbReference type="PANTHER" id="PTHR45717">
    <property type="entry name" value="OS12G0527900 PROTEIN"/>
    <property type="match status" value="1"/>
</dbReference>
<comment type="caution">
    <text evidence="4">The sequence shown here is derived from an EMBL/GenBank/DDBJ whole genome shotgun (WGS) entry which is preliminary data.</text>
</comment>
<keyword evidence="2" id="KW-0677">Repeat</keyword>
<gene>
    <name evidence="4" type="ORF">MANES_09G041100v8</name>
</gene>
<dbReference type="AlphaFoldDB" id="A0A2C9V905"/>
<dbReference type="GO" id="GO:0005739">
    <property type="term" value="C:mitochondrion"/>
    <property type="evidence" value="ECO:0000318"/>
    <property type="project" value="GO_Central"/>
</dbReference>
<name>A0A2C9V905_MANES</name>
<evidence type="ECO:0000256" key="1">
    <source>
        <dbReference type="ARBA" id="ARBA00007626"/>
    </source>
</evidence>
<evidence type="ECO:0000256" key="3">
    <source>
        <dbReference type="PROSITE-ProRule" id="PRU00708"/>
    </source>
</evidence>
<reference evidence="5" key="1">
    <citation type="journal article" date="2016" name="Nat. Biotechnol.">
        <title>Sequencing wild and cultivated cassava and related species reveals extensive interspecific hybridization and genetic diversity.</title>
        <authorList>
            <person name="Bredeson J.V."/>
            <person name="Lyons J.B."/>
            <person name="Prochnik S.E."/>
            <person name="Wu G.A."/>
            <person name="Ha C.M."/>
            <person name="Edsinger-Gonzales E."/>
            <person name="Grimwood J."/>
            <person name="Schmutz J."/>
            <person name="Rabbi I.Y."/>
            <person name="Egesi C."/>
            <person name="Nauluvula P."/>
            <person name="Lebot V."/>
            <person name="Ndunguru J."/>
            <person name="Mkamilo G."/>
            <person name="Bart R.S."/>
            <person name="Setter T.L."/>
            <person name="Gleadow R.M."/>
            <person name="Kulakow P."/>
            <person name="Ferguson M.E."/>
            <person name="Rounsley S."/>
            <person name="Rokhsar D.S."/>
        </authorList>
    </citation>
    <scope>NUCLEOTIDE SEQUENCE [LARGE SCALE GENOMIC DNA]</scope>
    <source>
        <strain evidence="5">cv. AM560-2</strain>
    </source>
</reference>
<dbReference type="Pfam" id="PF13041">
    <property type="entry name" value="PPR_2"/>
    <property type="match status" value="1"/>
</dbReference>
<dbReference type="OrthoDB" id="1890565at2759"/>
<keyword evidence="5" id="KW-1185">Reference proteome</keyword>
<accession>A0A2C9V905</accession>
<dbReference type="Gene3D" id="1.25.40.10">
    <property type="entry name" value="Tetratricopeptide repeat domain"/>
    <property type="match status" value="3"/>
</dbReference>